<evidence type="ECO:0000256" key="4">
    <source>
        <dbReference type="ARBA" id="ARBA00022695"/>
    </source>
</evidence>
<keyword evidence="4 10" id="KW-0548">Nucleotidyltransferase</keyword>
<evidence type="ECO:0000256" key="2">
    <source>
        <dbReference type="ARBA" id="ARBA00017703"/>
    </source>
</evidence>
<dbReference type="STRING" id="716544.wcw_0980"/>
<dbReference type="KEGG" id="wch:wcw_0980"/>
<comment type="similarity">
    <text evidence="7">Belongs to the DNA polymerase HolA subunit family.</text>
</comment>
<evidence type="ECO:0000256" key="8">
    <source>
        <dbReference type="ARBA" id="ARBA00049244"/>
    </source>
</evidence>
<dbReference type="Gene3D" id="1.10.8.60">
    <property type="match status" value="1"/>
</dbReference>
<dbReference type="NCBIfam" id="TIGR01128">
    <property type="entry name" value="holA"/>
    <property type="match status" value="1"/>
</dbReference>
<evidence type="ECO:0000256" key="5">
    <source>
        <dbReference type="ARBA" id="ARBA00022705"/>
    </source>
</evidence>
<dbReference type="EC" id="2.7.7.7" evidence="1"/>
<evidence type="ECO:0000313" key="11">
    <source>
        <dbReference type="Proteomes" id="UP000001505"/>
    </source>
</evidence>
<keyword evidence="3 10" id="KW-0808">Transferase</keyword>
<name>D6YW29_WADCW</name>
<dbReference type="PANTHER" id="PTHR34388">
    <property type="entry name" value="DNA POLYMERASE III SUBUNIT DELTA"/>
    <property type="match status" value="1"/>
</dbReference>
<dbReference type="Proteomes" id="UP000001505">
    <property type="component" value="Chromosome"/>
</dbReference>
<keyword evidence="5" id="KW-0235">DNA replication</keyword>
<dbReference type="eggNOG" id="COG1466">
    <property type="taxonomic scope" value="Bacteria"/>
</dbReference>
<dbReference type="Pfam" id="PF06144">
    <property type="entry name" value="DNA_pol3_delta"/>
    <property type="match status" value="1"/>
</dbReference>
<evidence type="ECO:0000256" key="6">
    <source>
        <dbReference type="ARBA" id="ARBA00022932"/>
    </source>
</evidence>
<evidence type="ECO:0000313" key="10">
    <source>
        <dbReference type="EMBL" id="ADI38340.1"/>
    </source>
</evidence>
<dbReference type="GO" id="GO:0009360">
    <property type="term" value="C:DNA polymerase III complex"/>
    <property type="evidence" value="ECO:0007669"/>
    <property type="project" value="InterPro"/>
</dbReference>
<dbReference type="InterPro" id="IPR010372">
    <property type="entry name" value="DNA_pol3_delta_N"/>
</dbReference>
<organism evidence="10 11">
    <name type="scientific">Waddlia chondrophila (strain ATCC VR-1470 / WSU 86-1044)</name>
    <dbReference type="NCBI Taxonomy" id="716544"/>
    <lineage>
        <taxon>Bacteria</taxon>
        <taxon>Pseudomonadati</taxon>
        <taxon>Chlamydiota</taxon>
        <taxon>Chlamydiia</taxon>
        <taxon>Parachlamydiales</taxon>
        <taxon>Waddliaceae</taxon>
        <taxon>Waddlia</taxon>
    </lineage>
</organism>
<evidence type="ECO:0000256" key="3">
    <source>
        <dbReference type="ARBA" id="ARBA00022679"/>
    </source>
</evidence>
<dbReference type="PANTHER" id="PTHR34388:SF1">
    <property type="entry name" value="DNA POLYMERASE III SUBUNIT DELTA"/>
    <property type="match status" value="1"/>
</dbReference>
<dbReference type="InterPro" id="IPR005790">
    <property type="entry name" value="DNA_polIII_delta"/>
</dbReference>
<dbReference type="EMBL" id="CP001928">
    <property type="protein sequence ID" value="ADI38340.1"/>
    <property type="molecule type" value="Genomic_DNA"/>
</dbReference>
<dbReference type="RefSeq" id="WP_013182054.1">
    <property type="nucleotide sequence ID" value="NC_014225.1"/>
</dbReference>
<dbReference type="InterPro" id="IPR008921">
    <property type="entry name" value="DNA_pol3_clamp-load_cplx_C"/>
</dbReference>
<evidence type="ECO:0000256" key="7">
    <source>
        <dbReference type="ARBA" id="ARBA00034754"/>
    </source>
</evidence>
<dbReference type="Gene3D" id="1.20.272.10">
    <property type="match status" value="1"/>
</dbReference>
<dbReference type="InterPro" id="IPR027417">
    <property type="entry name" value="P-loop_NTPase"/>
</dbReference>
<dbReference type="SUPFAM" id="SSF52540">
    <property type="entry name" value="P-loop containing nucleoside triphosphate hydrolases"/>
    <property type="match status" value="1"/>
</dbReference>
<dbReference type="GO" id="GO:0003887">
    <property type="term" value="F:DNA-directed DNA polymerase activity"/>
    <property type="evidence" value="ECO:0007669"/>
    <property type="project" value="UniProtKB-KW"/>
</dbReference>
<dbReference type="OrthoDB" id="9775929at2"/>
<protein>
    <recommendedName>
        <fullName evidence="2">DNA polymerase III subunit delta</fullName>
        <ecNumber evidence="1">2.7.7.7</ecNumber>
    </recommendedName>
</protein>
<dbReference type="AlphaFoldDB" id="D6YW29"/>
<gene>
    <name evidence="10" type="ordered locus">wcw_0980</name>
</gene>
<keyword evidence="11" id="KW-1185">Reference proteome</keyword>
<feature type="domain" description="DNA polymerase III delta N-terminal" evidence="9">
    <location>
        <begin position="30"/>
        <end position="137"/>
    </location>
</feature>
<dbReference type="HOGENOM" id="CLU_808553_0_0_0"/>
<proteinExistence type="inferred from homology"/>
<dbReference type="Gene3D" id="3.40.50.300">
    <property type="entry name" value="P-loop containing nucleotide triphosphate hydrolases"/>
    <property type="match status" value="1"/>
</dbReference>
<reference evidence="10 11" key="1">
    <citation type="journal article" date="2010" name="PLoS ONE">
        <title>The Waddlia genome: a window into chlamydial biology.</title>
        <authorList>
            <person name="Bertelli C."/>
            <person name="Collyn F."/>
            <person name="Croxatto A."/>
            <person name="Ruckert C."/>
            <person name="Polkinghorne A."/>
            <person name="Kebbi-Beghdadi C."/>
            <person name="Goesmann A."/>
            <person name="Vaughan L."/>
            <person name="Greub G."/>
        </authorList>
    </citation>
    <scope>NUCLEOTIDE SEQUENCE [LARGE SCALE GENOMIC DNA]</scope>
    <source>
        <strain evidence="11">ATCC VR-1470 / WSU 86-1044</strain>
    </source>
</reference>
<evidence type="ECO:0000256" key="1">
    <source>
        <dbReference type="ARBA" id="ARBA00012417"/>
    </source>
</evidence>
<keyword evidence="6" id="KW-0239">DNA-directed DNA polymerase</keyword>
<accession>D6YW29</accession>
<sequence>MKFGNRKAFDKHLKEAGPHHFASVYLLISADYFERKQLVTKLCGAVLNGSPLDEHHLKKLDGAVHSVHELMRELGSFNFFAKKRVVIYENAGELKKEDAGVLKSYYEHPNPSVFLVLSSSSVNRGSSFYKQTEKAGVILDIEPEKPWEKEAALSDYAAAWFKKNGKKTASGVNQALVKSVNNDQAQLLQEMEKILCYLGENEEVSFEDLRVIGSGQTSYTVWQLGDAVFSRKGKEALEISNQLLGDGESLIGLLRALRMQFQTRLLGATAQPEEVQSRVPYLRGPLLHKQIQQALQYGAESCREGVLLIDEAERLAKNSGIADRCILETLMIKLAVL</sequence>
<dbReference type="SUPFAM" id="SSF48019">
    <property type="entry name" value="post-AAA+ oligomerization domain-like"/>
    <property type="match status" value="1"/>
</dbReference>
<comment type="catalytic activity">
    <reaction evidence="8">
        <text>DNA(n) + a 2'-deoxyribonucleoside 5'-triphosphate = DNA(n+1) + diphosphate</text>
        <dbReference type="Rhea" id="RHEA:22508"/>
        <dbReference type="Rhea" id="RHEA-COMP:17339"/>
        <dbReference type="Rhea" id="RHEA-COMP:17340"/>
        <dbReference type="ChEBI" id="CHEBI:33019"/>
        <dbReference type="ChEBI" id="CHEBI:61560"/>
        <dbReference type="ChEBI" id="CHEBI:173112"/>
        <dbReference type="EC" id="2.7.7.7"/>
    </reaction>
</comment>
<dbReference type="GO" id="GO:0006261">
    <property type="term" value="P:DNA-templated DNA replication"/>
    <property type="evidence" value="ECO:0007669"/>
    <property type="project" value="TreeGrafter"/>
</dbReference>
<dbReference type="GO" id="GO:0003677">
    <property type="term" value="F:DNA binding"/>
    <property type="evidence" value="ECO:0007669"/>
    <property type="project" value="InterPro"/>
</dbReference>
<evidence type="ECO:0000259" key="9">
    <source>
        <dbReference type="Pfam" id="PF06144"/>
    </source>
</evidence>